<dbReference type="FunFam" id="3.80.30.20:FF:000012">
    <property type="entry name" value="Coproporphyrinogen-III oxidase"/>
    <property type="match status" value="1"/>
</dbReference>
<evidence type="ECO:0000256" key="4">
    <source>
        <dbReference type="ARBA" id="ARBA00011245"/>
    </source>
</evidence>
<evidence type="ECO:0000256" key="7">
    <source>
        <dbReference type="ARBA" id="ARBA00022691"/>
    </source>
</evidence>
<name>A0A1H6TFK5_9GAMM</name>
<feature type="binding site" evidence="16">
    <location>
        <position position="198"/>
    </location>
    <ligand>
        <name>S-adenosyl-L-methionine</name>
        <dbReference type="ChEBI" id="CHEBI:59789"/>
        <label>2</label>
    </ligand>
</feature>
<dbReference type="PANTHER" id="PTHR13932:SF6">
    <property type="entry name" value="OXYGEN-INDEPENDENT COPROPORPHYRINOGEN III OXIDASE"/>
    <property type="match status" value="1"/>
</dbReference>
<evidence type="ECO:0000256" key="6">
    <source>
        <dbReference type="ARBA" id="ARBA00022490"/>
    </source>
</evidence>
<evidence type="ECO:0000256" key="10">
    <source>
        <dbReference type="ARBA" id="ARBA00023004"/>
    </source>
</evidence>
<dbReference type="FunFam" id="1.10.10.920:FF:000001">
    <property type="entry name" value="Coproporphyrinogen-III oxidase"/>
    <property type="match status" value="1"/>
</dbReference>
<dbReference type="EC" id="1.3.98.3" evidence="15"/>
<evidence type="ECO:0000259" key="18">
    <source>
        <dbReference type="PROSITE" id="PS51918"/>
    </source>
</evidence>
<keyword evidence="5 15" id="KW-0004">4Fe-4S</keyword>
<dbReference type="EMBL" id="FNYH01000010">
    <property type="protein sequence ID" value="SEI78771.1"/>
    <property type="molecule type" value="Genomic_DNA"/>
</dbReference>
<dbReference type="SFLD" id="SFLDS00029">
    <property type="entry name" value="Radical_SAM"/>
    <property type="match status" value="1"/>
</dbReference>
<sequence length="471" mass="53429">MGTSASDLHPTPTAIEWDHALIERYNVAGPRYTSYPTAVQFTETWQASDYQAALAASNTQAQPLSLYFHIPFCTTVCFYCGCNKLATKDTSLAAPYVDYLKQEMHLLTQWVDPQRPVEQLHWGGGTPTFLSHPQMQDLMHSTREHFNLRDDDQGDYSIEIDPREVDQTGLALLRHLGFNRVSLGVQDLDPQVQKAVNRIQPYEMTRDVLQSCRDLGFRSLNIDLIYGLPLQTLASFRQTLEQIIELNPDRLSIFNYAHLPERFKPQRRIRAEDLPSAPEKLAILEYSIKRLLEAGYVYIGMDHFARPDDTLAMAQREGWMHRNFQGYTTHANCDLLALGASSISQVGATYAQNHHKREAYESRIAAGEFATLRGLTLSAEDQLRRSLINQLICHFELDGDAFAAEHGIDFAEHFAAELGYLKQHQADGLLIRQGNKLQVTPAGRLLIRSICMVFDAYLDHSALQKAYSRII</sequence>
<dbReference type="GO" id="GO:0004109">
    <property type="term" value="F:coproporphyrinogen oxidase activity"/>
    <property type="evidence" value="ECO:0007669"/>
    <property type="project" value="InterPro"/>
</dbReference>
<feature type="binding site" evidence="16">
    <location>
        <position position="124"/>
    </location>
    <ligand>
        <name>S-adenosyl-L-methionine</name>
        <dbReference type="ChEBI" id="CHEBI:59789"/>
        <label>1</label>
    </ligand>
</feature>
<dbReference type="NCBIfam" id="TIGR00538">
    <property type="entry name" value="hemN"/>
    <property type="match status" value="1"/>
</dbReference>
<organism evidence="19 20">
    <name type="scientific">Allopseudospirillum japonicum</name>
    <dbReference type="NCBI Taxonomy" id="64971"/>
    <lineage>
        <taxon>Bacteria</taxon>
        <taxon>Pseudomonadati</taxon>
        <taxon>Pseudomonadota</taxon>
        <taxon>Gammaproteobacteria</taxon>
        <taxon>Oceanospirillales</taxon>
        <taxon>Oceanospirillaceae</taxon>
        <taxon>Allopseudospirillum</taxon>
    </lineage>
</organism>
<evidence type="ECO:0000313" key="20">
    <source>
        <dbReference type="Proteomes" id="UP000242999"/>
    </source>
</evidence>
<dbReference type="InterPro" id="IPR058240">
    <property type="entry name" value="rSAM_sf"/>
</dbReference>
<dbReference type="InterPro" id="IPR010723">
    <property type="entry name" value="HemN_C"/>
</dbReference>
<reference evidence="20" key="1">
    <citation type="submission" date="2016-10" db="EMBL/GenBank/DDBJ databases">
        <authorList>
            <person name="Varghese N."/>
            <person name="Submissions S."/>
        </authorList>
    </citation>
    <scope>NUCLEOTIDE SEQUENCE [LARGE SCALE GENOMIC DNA]</scope>
    <source>
        <strain evidence="20">DSM 7165</strain>
    </source>
</reference>
<accession>A0A1H6TFK5</accession>
<comment type="similarity">
    <text evidence="3 15">Belongs to the anaerobic coproporphyrinogen-III oxidase family.</text>
</comment>
<feature type="binding site" evidence="17">
    <location>
        <position position="77"/>
    </location>
    <ligand>
        <name>[4Fe-4S] cluster</name>
        <dbReference type="ChEBI" id="CHEBI:49883"/>
        <note>4Fe-4S-S-AdoMet</note>
    </ligand>
</feature>
<evidence type="ECO:0000256" key="9">
    <source>
        <dbReference type="ARBA" id="ARBA00023002"/>
    </source>
</evidence>
<proteinExistence type="inferred from homology"/>
<feature type="binding site" evidence="16">
    <location>
        <position position="257"/>
    </location>
    <ligand>
        <name>S-adenosyl-L-methionine</name>
        <dbReference type="ChEBI" id="CHEBI:59789"/>
        <label>2</label>
    </ligand>
</feature>
<dbReference type="SFLD" id="SFLDG01065">
    <property type="entry name" value="anaerobic_coproporphyrinogen-I"/>
    <property type="match status" value="1"/>
</dbReference>
<dbReference type="RefSeq" id="WP_093311063.1">
    <property type="nucleotide sequence ID" value="NZ_FNYH01000010.1"/>
</dbReference>
<dbReference type="Proteomes" id="UP000242999">
    <property type="component" value="Unassembled WGS sequence"/>
</dbReference>
<dbReference type="Pfam" id="PF04055">
    <property type="entry name" value="Radical_SAM"/>
    <property type="match status" value="1"/>
</dbReference>
<comment type="subcellular location">
    <subcellularLocation>
        <location evidence="1 15">Cytoplasm</location>
    </subcellularLocation>
</comment>
<dbReference type="InterPro" id="IPR004558">
    <property type="entry name" value="Coprogen_oxidase_HemN"/>
</dbReference>
<dbReference type="GO" id="GO:0005737">
    <property type="term" value="C:cytoplasm"/>
    <property type="evidence" value="ECO:0007669"/>
    <property type="project" value="UniProtKB-SubCell"/>
</dbReference>
<evidence type="ECO:0000313" key="19">
    <source>
        <dbReference type="EMBL" id="SEI78771.1"/>
    </source>
</evidence>
<feature type="binding site" evidence="16">
    <location>
        <position position="186"/>
    </location>
    <ligand>
        <name>S-adenosyl-L-methionine</name>
        <dbReference type="ChEBI" id="CHEBI:59789"/>
        <label>2</label>
    </ligand>
</feature>
<dbReference type="AlphaFoldDB" id="A0A1H6TFK5"/>
<keyword evidence="8 15" id="KW-0479">Metal-binding</keyword>
<evidence type="ECO:0000256" key="11">
    <source>
        <dbReference type="ARBA" id="ARBA00023014"/>
    </source>
</evidence>
<dbReference type="GO" id="GO:0046872">
    <property type="term" value="F:metal ion binding"/>
    <property type="evidence" value="ECO:0007669"/>
    <property type="project" value="UniProtKB-KW"/>
</dbReference>
<dbReference type="InterPro" id="IPR007197">
    <property type="entry name" value="rSAM"/>
</dbReference>
<feature type="binding site" evidence="17">
    <location>
        <position position="73"/>
    </location>
    <ligand>
        <name>[4Fe-4S] cluster</name>
        <dbReference type="ChEBI" id="CHEBI:49883"/>
        <note>4Fe-4S-S-AdoMet</note>
    </ligand>
</feature>
<evidence type="ECO:0000256" key="5">
    <source>
        <dbReference type="ARBA" id="ARBA00022485"/>
    </source>
</evidence>
<comment type="pathway">
    <text evidence="2 15">Porphyrin-containing compound metabolism; protoporphyrin-IX biosynthesis; protoporphyrinogen-IX from coproporphyrinogen-III (AdoMet route): step 1/1.</text>
</comment>
<feature type="binding site" evidence="16">
    <location>
        <begin position="125"/>
        <end position="126"/>
    </location>
    <ligand>
        <name>S-adenosyl-L-methionine</name>
        <dbReference type="ChEBI" id="CHEBI:59789"/>
        <label>2</label>
    </ligand>
</feature>
<dbReference type="SUPFAM" id="SSF102114">
    <property type="entry name" value="Radical SAM enzymes"/>
    <property type="match status" value="1"/>
</dbReference>
<keyword evidence="12 15" id="KW-0627">Porphyrin biosynthesis</keyword>
<evidence type="ECO:0000256" key="15">
    <source>
        <dbReference type="PIRNR" id="PIRNR000167"/>
    </source>
</evidence>
<feature type="binding site" evidence="16">
    <location>
        <position position="223"/>
    </location>
    <ligand>
        <name>S-adenosyl-L-methionine</name>
        <dbReference type="ChEBI" id="CHEBI:59789"/>
        <label>2</label>
    </ligand>
</feature>
<dbReference type="PIRSF" id="PIRSF000167">
    <property type="entry name" value="HemN"/>
    <property type="match status" value="1"/>
</dbReference>
<evidence type="ECO:0000256" key="3">
    <source>
        <dbReference type="ARBA" id="ARBA00005493"/>
    </source>
</evidence>
<keyword evidence="11 15" id="KW-0411">Iron-sulfur</keyword>
<dbReference type="CDD" id="cd01335">
    <property type="entry name" value="Radical_SAM"/>
    <property type="match status" value="1"/>
</dbReference>
<feature type="binding site" evidence="16">
    <location>
        <position position="159"/>
    </location>
    <ligand>
        <name>S-adenosyl-L-methionine</name>
        <dbReference type="ChEBI" id="CHEBI:59789"/>
        <label>1</label>
    </ligand>
</feature>
<dbReference type="GO" id="GO:0006782">
    <property type="term" value="P:protoporphyrinogen IX biosynthetic process"/>
    <property type="evidence" value="ECO:0007669"/>
    <property type="project" value="UniProtKB-UniPathway"/>
</dbReference>
<dbReference type="STRING" id="64971.SAMN05421831_11056"/>
<dbReference type="SMART" id="SM00729">
    <property type="entry name" value="Elp3"/>
    <property type="match status" value="1"/>
</dbReference>
<keyword evidence="9 15" id="KW-0560">Oxidoreductase</keyword>
<protein>
    <recommendedName>
        <fullName evidence="15">Coproporphyrinogen-III oxidase</fullName>
        <ecNumber evidence="15">1.3.98.3</ecNumber>
    </recommendedName>
</protein>
<dbReference type="UniPathway" id="UPA00251">
    <property type="reaction ID" value="UER00323"/>
</dbReference>
<dbReference type="Gene3D" id="3.30.750.200">
    <property type="match status" value="1"/>
</dbReference>
<comment type="cofactor">
    <cofactor evidence="15 17">
        <name>[4Fe-4S] cluster</name>
        <dbReference type="ChEBI" id="CHEBI:49883"/>
    </cofactor>
    <text evidence="15 17">Binds 1 [4Fe-4S] cluster. The cluster is coordinated with 3 cysteines and an exchangeable S-adenosyl-L-methionine.</text>
</comment>
<dbReference type="SFLD" id="SFLDF00277">
    <property type="entry name" value="oxygen-independent_coproporphy"/>
    <property type="match status" value="1"/>
</dbReference>
<comment type="function">
    <text evidence="13">Involved in the heme biosynthesis. Catalyzes the anaerobic oxidative decarboxylation of propionate groups of rings A and B of coproporphyrinogen III to yield the vinyl groups in protoporphyrinogen IX.</text>
</comment>
<feature type="binding site" evidence="17">
    <location>
        <position position="80"/>
    </location>
    <ligand>
        <name>[4Fe-4S] cluster</name>
        <dbReference type="ChEBI" id="CHEBI:49883"/>
        <note>4Fe-4S-S-AdoMet</note>
    </ligand>
</feature>
<feature type="domain" description="Radical SAM core" evidence="18">
    <location>
        <begin position="58"/>
        <end position="294"/>
    </location>
</feature>
<feature type="binding site" evidence="16">
    <location>
        <begin position="79"/>
        <end position="81"/>
    </location>
    <ligand>
        <name>S-adenosyl-L-methionine</name>
        <dbReference type="ChEBI" id="CHEBI:59789"/>
        <label>2</label>
    </ligand>
</feature>
<keyword evidence="7 15" id="KW-0949">S-adenosyl-L-methionine</keyword>
<evidence type="ECO:0000256" key="12">
    <source>
        <dbReference type="ARBA" id="ARBA00023244"/>
    </source>
</evidence>
<dbReference type="PANTHER" id="PTHR13932">
    <property type="entry name" value="COPROPORPHYRINIGEN III OXIDASE"/>
    <property type="match status" value="1"/>
</dbReference>
<evidence type="ECO:0000256" key="14">
    <source>
        <dbReference type="ARBA" id="ARBA00048321"/>
    </source>
</evidence>
<dbReference type="InterPro" id="IPR006638">
    <property type="entry name" value="Elp3/MiaA/NifB-like_rSAM"/>
</dbReference>
<evidence type="ECO:0000256" key="2">
    <source>
        <dbReference type="ARBA" id="ARBA00004785"/>
    </source>
</evidence>
<keyword evidence="20" id="KW-1185">Reference proteome</keyword>
<dbReference type="OrthoDB" id="9808022at2"/>
<dbReference type="Pfam" id="PF06969">
    <property type="entry name" value="HemN_C"/>
    <property type="match status" value="1"/>
</dbReference>
<dbReference type="PROSITE" id="PS51918">
    <property type="entry name" value="RADICAL_SAM"/>
    <property type="match status" value="1"/>
</dbReference>
<keyword evidence="10 15" id="KW-0408">Iron</keyword>
<evidence type="ECO:0000256" key="13">
    <source>
        <dbReference type="ARBA" id="ARBA00024295"/>
    </source>
</evidence>
<evidence type="ECO:0000256" key="8">
    <source>
        <dbReference type="ARBA" id="ARBA00022723"/>
    </source>
</evidence>
<comment type="catalytic activity">
    <reaction evidence="14 15">
        <text>coproporphyrinogen III + 2 S-adenosyl-L-methionine = protoporphyrinogen IX + 2 5'-deoxyadenosine + 2 L-methionine + 2 CO2</text>
        <dbReference type="Rhea" id="RHEA:15425"/>
        <dbReference type="ChEBI" id="CHEBI:16526"/>
        <dbReference type="ChEBI" id="CHEBI:17319"/>
        <dbReference type="ChEBI" id="CHEBI:57307"/>
        <dbReference type="ChEBI" id="CHEBI:57309"/>
        <dbReference type="ChEBI" id="CHEBI:57844"/>
        <dbReference type="ChEBI" id="CHEBI:59789"/>
        <dbReference type="EC" id="1.3.98.3"/>
    </reaction>
</comment>
<evidence type="ECO:0000256" key="16">
    <source>
        <dbReference type="PIRSR" id="PIRSR000167-1"/>
    </source>
</evidence>
<evidence type="ECO:0000256" key="17">
    <source>
        <dbReference type="PIRSR" id="PIRSR000167-2"/>
    </source>
</evidence>
<dbReference type="GO" id="GO:0051539">
    <property type="term" value="F:4 iron, 4 sulfur cluster binding"/>
    <property type="evidence" value="ECO:0007669"/>
    <property type="project" value="UniProtKB-KW"/>
</dbReference>
<comment type="subunit">
    <text evidence="4">Monomer.</text>
</comment>
<feature type="binding site" evidence="16">
    <location>
        <position position="343"/>
    </location>
    <ligand>
        <name>S-adenosyl-L-methionine</name>
        <dbReference type="ChEBI" id="CHEBI:59789"/>
        <label>1</label>
    </ligand>
</feature>
<dbReference type="Gene3D" id="1.10.10.920">
    <property type="match status" value="1"/>
</dbReference>
<gene>
    <name evidence="19" type="ORF">SAMN05421831_11056</name>
</gene>
<dbReference type="InterPro" id="IPR034505">
    <property type="entry name" value="Coproporphyrinogen-III_oxidase"/>
</dbReference>
<feature type="binding site" evidence="16">
    <location>
        <position position="67"/>
    </location>
    <ligand>
        <name>S-adenosyl-L-methionine</name>
        <dbReference type="ChEBI" id="CHEBI:59789"/>
        <label>1</label>
    </ligand>
</feature>
<evidence type="ECO:0000256" key="1">
    <source>
        <dbReference type="ARBA" id="ARBA00004496"/>
    </source>
</evidence>
<dbReference type="GO" id="GO:0051989">
    <property type="term" value="F:coproporphyrinogen dehydrogenase activity"/>
    <property type="evidence" value="ECO:0007669"/>
    <property type="project" value="UniProtKB-EC"/>
</dbReference>
<keyword evidence="6 15" id="KW-0963">Cytoplasm</keyword>